<name>A0A8K0THF4_9PEZI</name>
<feature type="transmembrane region" description="Helical" evidence="1">
    <location>
        <begin position="108"/>
        <end position="127"/>
    </location>
</feature>
<dbReference type="AlphaFoldDB" id="A0A8K0THF4"/>
<gene>
    <name evidence="2" type="ORF">B0T11DRAFT_318871</name>
</gene>
<sequence length="247" mass="27710">MDANRLADRCLLGLELCLCVTLVGLFGAAYPDRFRTVLWEAGGAAGWNSDPRQRIYFYANYKEPPVVPLLWSQRLTDSNLAAALLSLAMVLARIIMRTAGQLRPSFAAIYDTILGFVWAHCVVSQMSGDMSDPKHPSPCPWYLTRGCSAVEGRAANACRVSQASFAMSLLVMALYGGRLALAAIQGVDTLTRMWQQRHDYQLITVKVEHADGYEDDDEEARMARERERYMYREALSPVLAFFPEDDR</sequence>
<keyword evidence="1" id="KW-0472">Membrane</keyword>
<keyword evidence="1" id="KW-1133">Transmembrane helix</keyword>
<reference evidence="2" key="1">
    <citation type="journal article" date="2021" name="Nat. Commun.">
        <title>Genetic determinants of endophytism in the Arabidopsis root mycobiome.</title>
        <authorList>
            <person name="Mesny F."/>
            <person name="Miyauchi S."/>
            <person name="Thiergart T."/>
            <person name="Pickel B."/>
            <person name="Atanasova L."/>
            <person name="Karlsson M."/>
            <person name="Huettel B."/>
            <person name="Barry K.W."/>
            <person name="Haridas S."/>
            <person name="Chen C."/>
            <person name="Bauer D."/>
            <person name="Andreopoulos W."/>
            <person name="Pangilinan J."/>
            <person name="LaButti K."/>
            <person name="Riley R."/>
            <person name="Lipzen A."/>
            <person name="Clum A."/>
            <person name="Drula E."/>
            <person name="Henrissat B."/>
            <person name="Kohler A."/>
            <person name="Grigoriev I.V."/>
            <person name="Martin F.M."/>
            <person name="Hacquard S."/>
        </authorList>
    </citation>
    <scope>NUCLEOTIDE SEQUENCE</scope>
    <source>
        <strain evidence="2">MPI-CAGE-AT-0016</strain>
    </source>
</reference>
<accession>A0A8K0THF4</accession>
<dbReference type="OrthoDB" id="5352400at2759"/>
<feature type="transmembrane region" description="Helical" evidence="1">
    <location>
        <begin position="165"/>
        <end position="187"/>
    </location>
</feature>
<evidence type="ECO:0000256" key="1">
    <source>
        <dbReference type="SAM" id="Phobius"/>
    </source>
</evidence>
<evidence type="ECO:0000313" key="2">
    <source>
        <dbReference type="EMBL" id="KAH7363457.1"/>
    </source>
</evidence>
<keyword evidence="3" id="KW-1185">Reference proteome</keyword>
<protein>
    <submittedName>
        <fullName evidence="2">Uncharacterized protein</fullName>
    </submittedName>
</protein>
<evidence type="ECO:0000313" key="3">
    <source>
        <dbReference type="Proteomes" id="UP000813385"/>
    </source>
</evidence>
<dbReference type="Proteomes" id="UP000813385">
    <property type="component" value="Unassembled WGS sequence"/>
</dbReference>
<feature type="transmembrane region" description="Helical" evidence="1">
    <location>
        <begin position="78"/>
        <end position="96"/>
    </location>
</feature>
<comment type="caution">
    <text evidence="2">The sequence shown here is derived from an EMBL/GenBank/DDBJ whole genome shotgun (WGS) entry which is preliminary data.</text>
</comment>
<proteinExistence type="predicted"/>
<keyword evidence="1" id="KW-0812">Transmembrane</keyword>
<dbReference type="EMBL" id="JAGPXD010000003">
    <property type="protein sequence ID" value="KAH7363457.1"/>
    <property type="molecule type" value="Genomic_DNA"/>
</dbReference>
<organism evidence="2 3">
    <name type="scientific">Plectosphaerella cucumerina</name>
    <dbReference type="NCBI Taxonomy" id="40658"/>
    <lineage>
        <taxon>Eukaryota</taxon>
        <taxon>Fungi</taxon>
        <taxon>Dikarya</taxon>
        <taxon>Ascomycota</taxon>
        <taxon>Pezizomycotina</taxon>
        <taxon>Sordariomycetes</taxon>
        <taxon>Hypocreomycetidae</taxon>
        <taxon>Glomerellales</taxon>
        <taxon>Plectosphaerellaceae</taxon>
        <taxon>Plectosphaerella</taxon>
    </lineage>
</organism>
<feature type="transmembrane region" description="Helical" evidence="1">
    <location>
        <begin position="12"/>
        <end position="30"/>
    </location>
</feature>